<dbReference type="PROSITE" id="PS01124">
    <property type="entry name" value="HTH_ARAC_FAMILY_2"/>
    <property type="match status" value="1"/>
</dbReference>
<dbReference type="PANTHER" id="PTHR42713:SF3">
    <property type="entry name" value="TRANSCRIPTIONAL REGULATORY PROTEIN HPTR"/>
    <property type="match status" value="1"/>
</dbReference>
<dbReference type="Pfam" id="PF00072">
    <property type="entry name" value="Response_reg"/>
    <property type="match status" value="1"/>
</dbReference>
<comment type="function">
    <text evidence="9">May play the central regulatory role in sporulation. It may be an element of the effector pathway responsible for the activation of sporulation genes in response to nutritional stress. Spo0A may act in concert with spo0H (a sigma factor) to control the expression of some genes that are critical to the sporulation process.</text>
</comment>
<name>A0A1M5BE28_9THEO</name>
<evidence type="ECO:0000256" key="3">
    <source>
        <dbReference type="ARBA" id="ARBA00022490"/>
    </source>
</evidence>
<dbReference type="AlphaFoldDB" id="A0A1M5BE28"/>
<comment type="subcellular location">
    <subcellularLocation>
        <location evidence="1">Cytoplasm</location>
    </subcellularLocation>
</comment>
<keyword evidence="7" id="KW-0238">DNA-binding</keyword>
<accession>A0A1M5BE28</accession>
<gene>
    <name evidence="13" type="ORF">SAMN02746089_01856</name>
</gene>
<proteinExistence type="predicted"/>
<dbReference type="PROSITE" id="PS00041">
    <property type="entry name" value="HTH_ARAC_FAMILY_1"/>
    <property type="match status" value="1"/>
</dbReference>
<dbReference type="PROSITE" id="PS50110">
    <property type="entry name" value="RESPONSE_REGULATORY"/>
    <property type="match status" value="1"/>
</dbReference>
<evidence type="ECO:0000256" key="10">
    <source>
        <dbReference type="PROSITE-ProRule" id="PRU00169"/>
    </source>
</evidence>
<feature type="modified residue" description="4-aspartylphosphate" evidence="10">
    <location>
        <position position="68"/>
    </location>
</feature>
<evidence type="ECO:0000256" key="7">
    <source>
        <dbReference type="ARBA" id="ARBA00023125"/>
    </source>
</evidence>
<dbReference type="SMART" id="SM00448">
    <property type="entry name" value="REC"/>
    <property type="match status" value="1"/>
</dbReference>
<dbReference type="SUPFAM" id="SSF46689">
    <property type="entry name" value="Homeodomain-like"/>
    <property type="match status" value="2"/>
</dbReference>
<evidence type="ECO:0000256" key="9">
    <source>
        <dbReference type="ARBA" id="ARBA00024867"/>
    </source>
</evidence>
<dbReference type="InterPro" id="IPR051552">
    <property type="entry name" value="HptR"/>
</dbReference>
<dbReference type="Pfam" id="PF12833">
    <property type="entry name" value="HTH_18"/>
    <property type="match status" value="1"/>
</dbReference>
<keyword evidence="8" id="KW-0804">Transcription</keyword>
<dbReference type="CDD" id="cd17536">
    <property type="entry name" value="REC_YesN-like"/>
    <property type="match status" value="1"/>
</dbReference>
<dbReference type="InterPro" id="IPR020449">
    <property type="entry name" value="Tscrpt_reg_AraC-type_HTH"/>
</dbReference>
<evidence type="ECO:0000256" key="1">
    <source>
        <dbReference type="ARBA" id="ARBA00004496"/>
    </source>
</evidence>
<dbReference type="InterPro" id="IPR011006">
    <property type="entry name" value="CheY-like_superfamily"/>
</dbReference>
<dbReference type="InterPro" id="IPR018062">
    <property type="entry name" value="HTH_AraC-typ_CS"/>
</dbReference>
<dbReference type="Proteomes" id="UP000184088">
    <property type="component" value="Unassembled WGS sequence"/>
</dbReference>
<dbReference type="InterPro" id="IPR001789">
    <property type="entry name" value="Sig_transdc_resp-reg_receiver"/>
</dbReference>
<dbReference type="Gene3D" id="3.40.50.2300">
    <property type="match status" value="1"/>
</dbReference>
<keyword evidence="6" id="KW-0805">Transcription regulation</keyword>
<dbReference type="GO" id="GO:0043565">
    <property type="term" value="F:sequence-specific DNA binding"/>
    <property type="evidence" value="ECO:0007669"/>
    <property type="project" value="InterPro"/>
</dbReference>
<evidence type="ECO:0000256" key="2">
    <source>
        <dbReference type="ARBA" id="ARBA00018672"/>
    </source>
</evidence>
<dbReference type="InterPro" id="IPR009057">
    <property type="entry name" value="Homeodomain-like_sf"/>
</dbReference>
<dbReference type="PRINTS" id="PR00032">
    <property type="entry name" value="HTHARAC"/>
</dbReference>
<dbReference type="PANTHER" id="PTHR42713">
    <property type="entry name" value="HISTIDINE KINASE-RELATED"/>
    <property type="match status" value="1"/>
</dbReference>
<dbReference type="STRING" id="1121256.SAMN02746089_01856"/>
<evidence type="ECO:0000313" key="14">
    <source>
        <dbReference type="Proteomes" id="UP000184088"/>
    </source>
</evidence>
<keyword evidence="14" id="KW-1185">Reference proteome</keyword>
<dbReference type="InterPro" id="IPR018060">
    <property type="entry name" value="HTH_AraC"/>
</dbReference>
<sequence length="554" mass="63868">MGVFVEKSKGVLIMYKLLLVDDEEEVRKGIIKKIEWEKYGFDMVAEAENGWDALDVAEKMEPDVVITDIKMPFMDGIKLAENLREKYPTIKVIILTGYDEFEYAQKAIKLNVVDYVLKPISSRELIDVLVKVKSQIDEEIAQRQDIQVLREHYRKSLPILREKFLASLVMGRLNKGEIAEKARAYGINLDGKRFVVSIVSVDNSDELPPDMGFILPQDSELLSFAVLNICEEIVEKYQLGIAFLNNEQVVIITVSDESDEYTVIKKTISTLEEIRSNIEKFLKFTVTVGVGVVCGDIGDISNSYKQAVSALDYRLILGNNRVIWIEDIEPQREEKIIFDEEKERMLTSCIKVGTPEDIEEVVDRLFEGVDWAKVSINDYKVYLIEILTTILKTTKGLNINTEEIFGANLDIFTEVYKFNNIQAVKGWLKGICIKIMNSILNDRQDTYKLIVEKAKEYARSHYGESDITIDRVCRLLHISPTYFSFIFKKETKTTYMNYLLKIRMEAAKELLRTTNMKVFEVAEKVGYTEPNYFSYSFKKYVGISPTEYRNSIKR</sequence>
<dbReference type="Pfam" id="PF17853">
    <property type="entry name" value="GGDEF_2"/>
    <property type="match status" value="1"/>
</dbReference>
<keyword evidence="4 10" id="KW-0597">Phosphoprotein</keyword>
<organism evidence="13 14">
    <name type="scientific">Caldanaerobius fijiensis DSM 17918</name>
    <dbReference type="NCBI Taxonomy" id="1121256"/>
    <lineage>
        <taxon>Bacteria</taxon>
        <taxon>Bacillati</taxon>
        <taxon>Bacillota</taxon>
        <taxon>Clostridia</taxon>
        <taxon>Thermoanaerobacterales</taxon>
        <taxon>Thermoanaerobacteraceae</taxon>
        <taxon>Caldanaerobius</taxon>
    </lineage>
</organism>
<evidence type="ECO:0000256" key="5">
    <source>
        <dbReference type="ARBA" id="ARBA00023012"/>
    </source>
</evidence>
<evidence type="ECO:0000256" key="4">
    <source>
        <dbReference type="ARBA" id="ARBA00022553"/>
    </source>
</evidence>
<dbReference type="InterPro" id="IPR041522">
    <property type="entry name" value="CdaR_GGDEF"/>
</dbReference>
<dbReference type="Gene3D" id="1.10.10.60">
    <property type="entry name" value="Homeodomain-like"/>
    <property type="match status" value="2"/>
</dbReference>
<dbReference type="GO" id="GO:0000160">
    <property type="term" value="P:phosphorelay signal transduction system"/>
    <property type="evidence" value="ECO:0007669"/>
    <property type="project" value="UniProtKB-KW"/>
</dbReference>
<evidence type="ECO:0000259" key="11">
    <source>
        <dbReference type="PROSITE" id="PS01124"/>
    </source>
</evidence>
<evidence type="ECO:0000313" key="13">
    <source>
        <dbReference type="EMBL" id="SHF40706.1"/>
    </source>
</evidence>
<dbReference type="SUPFAM" id="SSF52172">
    <property type="entry name" value="CheY-like"/>
    <property type="match status" value="1"/>
</dbReference>
<keyword evidence="3" id="KW-0963">Cytoplasm</keyword>
<reference evidence="13 14" key="1">
    <citation type="submission" date="2016-11" db="EMBL/GenBank/DDBJ databases">
        <authorList>
            <person name="Jaros S."/>
            <person name="Januszkiewicz K."/>
            <person name="Wedrychowicz H."/>
        </authorList>
    </citation>
    <scope>NUCLEOTIDE SEQUENCE [LARGE SCALE GENOMIC DNA]</scope>
    <source>
        <strain evidence="13 14">DSM 17918</strain>
    </source>
</reference>
<evidence type="ECO:0000256" key="8">
    <source>
        <dbReference type="ARBA" id="ARBA00023163"/>
    </source>
</evidence>
<feature type="domain" description="HTH araC/xylS-type" evidence="11">
    <location>
        <begin position="452"/>
        <end position="551"/>
    </location>
</feature>
<keyword evidence="5" id="KW-0902">Two-component regulatory system</keyword>
<dbReference type="GO" id="GO:0003700">
    <property type="term" value="F:DNA-binding transcription factor activity"/>
    <property type="evidence" value="ECO:0007669"/>
    <property type="project" value="InterPro"/>
</dbReference>
<evidence type="ECO:0000259" key="12">
    <source>
        <dbReference type="PROSITE" id="PS50110"/>
    </source>
</evidence>
<dbReference type="EMBL" id="FQVH01000021">
    <property type="protein sequence ID" value="SHF40706.1"/>
    <property type="molecule type" value="Genomic_DNA"/>
</dbReference>
<dbReference type="SMART" id="SM00342">
    <property type="entry name" value="HTH_ARAC"/>
    <property type="match status" value="1"/>
</dbReference>
<dbReference type="GO" id="GO:0005737">
    <property type="term" value="C:cytoplasm"/>
    <property type="evidence" value="ECO:0007669"/>
    <property type="project" value="UniProtKB-SubCell"/>
</dbReference>
<protein>
    <recommendedName>
        <fullName evidence="2">Stage 0 sporulation protein A homolog</fullName>
    </recommendedName>
</protein>
<evidence type="ECO:0000256" key="6">
    <source>
        <dbReference type="ARBA" id="ARBA00023015"/>
    </source>
</evidence>
<feature type="domain" description="Response regulatory" evidence="12">
    <location>
        <begin position="16"/>
        <end position="133"/>
    </location>
</feature>